<reference evidence="2 3" key="1">
    <citation type="submission" date="2020-08" db="EMBL/GenBank/DDBJ databases">
        <title>A Genomic Blueprint of the Chicken Gut Microbiome.</title>
        <authorList>
            <person name="Gilroy R."/>
            <person name="Ravi A."/>
            <person name="Getino M."/>
            <person name="Pursley I."/>
            <person name="Horton D.L."/>
            <person name="Alikhan N.-F."/>
            <person name="Baker D."/>
            <person name="Gharbi K."/>
            <person name="Hall N."/>
            <person name="Watson M."/>
            <person name="Adriaenssens E.M."/>
            <person name="Foster-Nyarko E."/>
            <person name="Jarju S."/>
            <person name="Secka A."/>
            <person name="Antonio M."/>
            <person name="Oren A."/>
            <person name="Chaudhuri R."/>
            <person name="La Ragione R.M."/>
            <person name="Hildebrand F."/>
            <person name="Pallen M.J."/>
        </authorList>
    </citation>
    <scope>NUCLEOTIDE SEQUENCE [LARGE SCALE GENOMIC DNA]</scope>
    <source>
        <strain evidence="2 3">A46</strain>
    </source>
</reference>
<dbReference type="RefSeq" id="WP_191701408.1">
    <property type="nucleotide sequence ID" value="NZ_JACSPZ010000010.1"/>
</dbReference>
<keyword evidence="3" id="KW-1185">Reference proteome</keyword>
<dbReference type="EMBL" id="JACSPZ010000010">
    <property type="protein sequence ID" value="MBD8038349.1"/>
    <property type="molecule type" value="Genomic_DNA"/>
</dbReference>
<organism evidence="2 3">
    <name type="scientific">Solibacillus faecavium</name>
    <dbReference type="NCBI Taxonomy" id="2762221"/>
    <lineage>
        <taxon>Bacteria</taxon>
        <taxon>Bacillati</taxon>
        <taxon>Bacillota</taxon>
        <taxon>Bacilli</taxon>
        <taxon>Bacillales</taxon>
        <taxon>Caryophanaceae</taxon>
        <taxon>Solibacillus</taxon>
    </lineage>
</organism>
<dbReference type="PANTHER" id="PTHR43245">
    <property type="entry name" value="BIFUNCTIONAL POLYMYXIN RESISTANCE PROTEIN ARNA"/>
    <property type="match status" value="1"/>
</dbReference>
<dbReference type="Gene3D" id="3.40.50.720">
    <property type="entry name" value="NAD(P)-binding Rossmann-like Domain"/>
    <property type="match status" value="1"/>
</dbReference>
<gene>
    <name evidence="2" type="ORF">H9635_16500</name>
</gene>
<dbReference type="InterPro" id="IPR050177">
    <property type="entry name" value="Lipid_A_modif_metabolic_enz"/>
</dbReference>
<accession>A0ABR8Y2T1</accession>
<sequence length="295" mass="33373">MKKILVLGGTRFFGQKLVELLLEQKHEVTIVTRGVSENPFGDAVEHIKVDRKDKAAFEQALESRTFDIVYDNICYSPNEAKQLCDIFNGNIGKLVFTSTLATYEADGKLHEEVDFDPTSYEIVMGETHEFSYGEGKRLAEAVFYRFADFPVVAVRFPIVMGADDYTRRLHFHIERIVNNEPIGFSNMDAEMSFIQATEAARFLMWAGMENVEGPINATANGVIALKDLISLIEEKTGERAKIALLGTEEIRSPYAIPASWYMKNDKSQQLGFKFSHIDDWLPQLVEEIAKSTPKQ</sequence>
<dbReference type="InterPro" id="IPR001509">
    <property type="entry name" value="Epimerase_deHydtase"/>
</dbReference>
<dbReference type="Pfam" id="PF01370">
    <property type="entry name" value="Epimerase"/>
    <property type="match status" value="1"/>
</dbReference>
<evidence type="ECO:0000259" key="1">
    <source>
        <dbReference type="Pfam" id="PF01370"/>
    </source>
</evidence>
<proteinExistence type="predicted"/>
<evidence type="ECO:0000313" key="3">
    <source>
        <dbReference type="Proteomes" id="UP000619101"/>
    </source>
</evidence>
<dbReference type="InterPro" id="IPR036291">
    <property type="entry name" value="NAD(P)-bd_dom_sf"/>
</dbReference>
<dbReference type="Proteomes" id="UP000619101">
    <property type="component" value="Unassembled WGS sequence"/>
</dbReference>
<protein>
    <submittedName>
        <fullName evidence="2">NAD-dependent epimerase/dehydratase family protein</fullName>
    </submittedName>
</protein>
<name>A0ABR8Y2T1_9BACL</name>
<dbReference type="SUPFAM" id="SSF51735">
    <property type="entry name" value="NAD(P)-binding Rossmann-fold domains"/>
    <property type="match status" value="1"/>
</dbReference>
<feature type="domain" description="NAD-dependent epimerase/dehydratase" evidence="1">
    <location>
        <begin position="4"/>
        <end position="212"/>
    </location>
</feature>
<comment type="caution">
    <text evidence="2">The sequence shown here is derived from an EMBL/GenBank/DDBJ whole genome shotgun (WGS) entry which is preliminary data.</text>
</comment>
<evidence type="ECO:0000313" key="2">
    <source>
        <dbReference type="EMBL" id="MBD8038349.1"/>
    </source>
</evidence>